<evidence type="ECO:0000259" key="5">
    <source>
        <dbReference type="SMART" id="SM00644"/>
    </source>
</evidence>
<keyword evidence="4" id="KW-0961">Cell wall biogenesis/degradation</keyword>
<dbReference type="GO" id="GO:0008745">
    <property type="term" value="F:N-acetylmuramoyl-L-alanine amidase activity"/>
    <property type="evidence" value="ECO:0007669"/>
    <property type="project" value="UniProtKB-EC"/>
</dbReference>
<dbReference type="InterPro" id="IPR051206">
    <property type="entry name" value="NAMLAA_amidase_2"/>
</dbReference>
<evidence type="ECO:0000256" key="3">
    <source>
        <dbReference type="ARBA" id="ARBA00022801"/>
    </source>
</evidence>
<dbReference type="Gene3D" id="3.40.80.10">
    <property type="entry name" value="Peptidoglycan recognition protein-like"/>
    <property type="match status" value="1"/>
</dbReference>
<dbReference type="SMART" id="SM00644">
    <property type="entry name" value="Ami_2"/>
    <property type="match status" value="1"/>
</dbReference>
<dbReference type="SUPFAM" id="SSF55846">
    <property type="entry name" value="N-acetylmuramoyl-L-alanine amidase-like"/>
    <property type="match status" value="1"/>
</dbReference>
<gene>
    <name evidence="6" type="ORF">GGR36_003063</name>
</gene>
<evidence type="ECO:0000256" key="4">
    <source>
        <dbReference type="ARBA" id="ARBA00023316"/>
    </source>
</evidence>
<dbReference type="EMBL" id="JACIET010000002">
    <property type="protein sequence ID" value="MBB4013717.1"/>
    <property type="molecule type" value="Genomic_DNA"/>
</dbReference>
<reference evidence="6 7" key="1">
    <citation type="submission" date="2020-08" db="EMBL/GenBank/DDBJ databases">
        <title>Genomic Encyclopedia of Type Strains, Phase IV (KMG-IV): sequencing the most valuable type-strain genomes for metagenomic binning, comparative biology and taxonomic classification.</title>
        <authorList>
            <person name="Goeker M."/>
        </authorList>
    </citation>
    <scope>NUCLEOTIDE SEQUENCE [LARGE SCALE GENOMIC DNA]</scope>
    <source>
        <strain evidence="6 7">DSM 106739</strain>
    </source>
</reference>
<keyword evidence="7" id="KW-1185">Reference proteome</keyword>
<evidence type="ECO:0000256" key="2">
    <source>
        <dbReference type="ARBA" id="ARBA00011901"/>
    </source>
</evidence>
<dbReference type="EC" id="3.5.1.28" evidence="2"/>
<accession>A0A840BTN5</accession>
<dbReference type="PANTHER" id="PTHR30417:SF1">
    <property type="entry name" value="N-ACETYLMURAMOYL-L-ALANINE AMIDASE AMID"/>
    <property type="match status" value="1"/>
</dbReference>
<proteinExistence type="predicted"/>
<dbReference type="PANTHER" id="PTHR30417">
    <property type="entry name" value="N-ACETYLMURAMOYL-L-ALANINE AMIDASE AMID"/>
    <property type="match status" value="1"/>
</dbReference>
<protein>
    <recommendedName>
        <fullName evidence="2">N-acetylmuramoyl-L-alanine amidase</fullName>
        <ecNumber evidence="2">3.5.1.28</ecNumber>
    </recommendedName>
</protein>
<dbReference type="Pfam" id="PF01510">
    <property type="entry name" value="Amidase_2"/>
    <property type="match status" value="1"/>
</dbReference>
<evidence type="ECO:0000313" key="6">
    <source>
        <dbReference type="EMBL" id="MBB4013717.1"/>
    </source>
</evidence>
<dbReference type="AlphaFoldDB" id="A0A840BTN5"/>
<dbReference type="GO" id="GO:0009254">
    <property type="term" value="P:peptidoglycan turnover"/>
    <property type="evidence" value="ECO:0007669"/>
    <property type="project" value="TreeGrafter"/>
</dbReference>
<dbReference type="GO" id="GO:0071555">
    <property type="term" value="P:cell wall organization"/>
    <property type="evidence" value="ECO:0007669"/>
    <property type="project" value="UniProtKB-KW"/>
</dbReference>
<dbReference type="Proteomes" id="UP000561045">
    <property type="component" value="Unassembled WGS sequence"/>
</dbReference>
<organism evidence="6 7">
    <name type="scientific">Niveibacterium umoris</name>
    <dbReference type="NCBI Taxonomy" id="1193620"/>
    <lineage>
        <taxon>Bacteria</taxon>
        <taxon>Pseudomonadati</taxon>
        <taxon>Pseudomonadota</taxon>
        <taxon>Betaproteobacteria</taxon>
        <taxon>Rhodocyclales</taxon>
        <taxon>Rhodocyclaceae</taxon>
        <taxon>Niveibacterium</taxon>
    </lineage>
</organism>
<dbReference type="RefSeq" id="WP_183635648.1">
    <property type="nucleotide sequence ID" value="NZ_BAABLE010000005.1"/>
</dbReference>
<evidence type="ECO:0000256" key="1">
    <source>
        <dbReference type="ARBA" id="ARBA00001561"/>
    </source>
</evidence>
<dbReference type="Gene3D" id="2.30.30.40">
    <property type="entry name" value="SH3 Domains"/>
    <property type="match status" value="1"/>
</dbReference>
<evidence type="ECO:0000313" key="7">
    <source>
        <dbReference type="Proteomes" id="UP000561045"/>
    </source>
</evidence>
<dbReference type="InterPro" id="IPR002502">
    <property type="entry name" value="Amidase_domain"/>
</dbReference>
<comment type="caution">
    <text evidence="6">The sequence shown here is derived from an EMBL/GenBank/DDBJ whole genome shotgun (WGS) entry which is preliminary data.</text>
</comment>
<feature type="domain" description="N-acetylmuramoyl-L-alanine amidase" evidence="5">
    <location>
        <begin position="18"/>
        <end position="181"/>
    </location>
</feature>
<comment type="catalytic activity">
    <reaction evidence="1">
        <text>Hydrolyzes the link between N-acetylmuramoyl residues and L-amino acid residues in certain cell-wall glycopeptides.</text>
        <dbReference type="EC" id="3.5.1.28"/>
    </reaction>
</comment>
<dbReference type="CDD" id="cd06583">
    <property type="entry name" value="PGRP"/>
    <property type="match status" value="1"/>
</dbReference>
<dbReference type="GO" id="GO:0009253">
    <property type="term" value="P:peptidoglycan catabolic process"/>
    <property type="evidence" value="ECO:0007669"/>
    <property type="project" value="InterPro"/>
</dbReference>
<dbReference type="InterPro" id="IPR036505">
    <property type="entry name" value="Amidase/PGRP_sf"/>
</dbReference>
<name>A0A840BTN5_9RHOO</name>
<keyword evidence="3 6" id="KW-0378">Hydrolase</keyword>
<sequence length="287" mass="31045">MDIKNDWLVGDGIRQQKTPNRGGALAARFLIMHFTGGASAQSSADWLCNPAAKASAHLVLARDGSIIQLAPFNVVTWHAGVSQWNGIVGLNQHSIGIEMDNAGGLRQVGDTFQTSFGKLVDKADVVIAAHKYGGPVMPWQAYTAVQIERAFELAELLVAHYGLEDILGHEDIARGRKTDPGPAFPLEALRSRVKGRADDSLPRYRVTASTLNIRAGAGAEFAPVAPPLKKGTELVLLEAGDRWNRVEVVGNTDIEGWVNNQYIELLTVAAPRVLEPKKTEAKRKKSG</sequence>